<organism evidence="1 2">
    <name type="scientific">Melia azedarach</name>
    <name type="common">Chinaberry tree</name>
    <dbReference type="NCBI Taxonomy" id="155640"/>
    <lineage>
        <taxon>Eukaryota</taxon>
        <taxon>Viridiplantae</taxon>
        <taxon>Streptophyta</taxon>
        <taxon>Embryophyta</taxon>
        <taxon>Tracheophyta</taxon>
        <taxon>Spermatophyta</taxon>
        <taxon>Magnoliopsida</taxon>
        <taxon>eudicotyledons</taxon>
        <taxon>Gunneridae</taxon>
        <taxon>Pentapetalae</taxon>
        <taxon>rosids</taxon>
        <taxon>malvids</taxon>
        <taxon>Sapindales</taxon>
        <taxon>Meliaceae</taxon>
        <taxon>Melia</taxon>
    </lineage>
</organism>
<sequence length="433" mass="47964">MANSTEDPTRPYSHPSQIQFQLLEHRNQAQSSSSTCIGANQTFHSFLGRLPFPSTISSDNNTDDNGDTSTDIKNIINKDDTHSAFARLALKQTNDLGNHVARNSGQAPVPRRSKVVNDPLLEPESCASGKSNRKAKVLKFTKSGTRRSNDDAPNGLNPANSCRYDSSLGLLTRKFVNLIQEAKDGTLDLNHTAEVLEVQKRRIYDITNVLEGIGLIEKTSKNHIRWKGSDSSGPRELDDQVASLKAEIGSLYAEECGIDDSIRERQELLRTLEENENHQKYLFLTEEDISSPPCFQNQTLIAIKAPQASYIEVPDPDEDISFPKRQYKMTVRSTTGPIDLYLLSKYQCQAEDTSIQQTKSVDASTCNCGPCGMQNPGLFSGHEDNQEGCSGTYNLMSSETSGIQKIVPSDCDIDDDYWLGSDPEVSITDLWSN</sequence>
<dbReference type="EMBL" id="CM051407">
    <property type="protein sequence ID" value="KAJ4702105.1"/>
    <property type="molecule type" value="Genomic_DNA"/>
</dbReference>
<protein>
    <submittedName>
        <fullName evidence="1">Transcription factor</fullName>
    </submittedName>
</protein>
<keyword evidence="2" id="KW-1185">Reference proteome</keyword>
<gene>
    <name evidence="1" type="ORF">OWV82_025236</name>
</gene>
<name>A0ACC1WVZ3_MELAZ</name>
<accession>A0ACC1WVZ3</accession>
<reference evidence="1 2" key="1">
    <citation type="journal article" date="2023" name="Science">
        <title>Complex scaffold remodeling in plant triterpene biosynthesis.</title>
        <authorList>
            <person name="De La Pena R."/>
            <person name="Hodgson H."/>
            <person name="Liu J.C."/>
            <person name="Stephenson M.J."/>
            <person name="Martin A.C."/>
            <person name="Owen C."/>
            <person name="Harkess A."/>
            <person name="Leebens-Mack J."/>
            <person name="Jimenez L.E."/>
            <person name="Osbourn A."/>
            <person name="Sattely E.S."/>
        </authorList>
    </citation>
    <scope>NUCLEOTIDE SEQUENCE [LARGE SCALE GENOMIC DNA]</scope>
    <source>
        <strain evidence="2">cv. JPN11</strain>
        <tissue evidence="1">Leaf</tissue>
    </source>
</reference>
<dbReference type="Proteomes" id="UP001164539">
    <property type="component" value="Chromosome 14"/>
</dbReference>
<comment type="caution">
    <text evidence="1">The sequence shown here is derived from an EMBL/GenBank/DDBJ whole genome shotgun (WGS) entry which is preliminary data.</text>
</comment>
<evidence type="ECO:0000313" key="2">
    <source>
        <dbReference type="Proteomes" id="UP001164539"/>
    </source>
</evidence>
<evidence type="ECO:0000313" key="1">
    <source>
        <dbReference type="EMBL" id="KAJ4702105.1"/>
    </source>
</evidence>
<proteinExistence type="predicted"/>